<reference evidence="9 10" key="1">
    <citation type="submission" date="2014-06" db="EMBL/GenBank/DDBJ databases">
        <title>Evolutionary Origins and Diversification of the Mycorrhizal Mutualists.</title>
        <authorList>
            <consortium name="DOE Joint Genome Institute"/>
            <consortium name="Mycorrhizal Genomics Consortium"/>
            <person name="Kohler A."/>
            <person name="Kuo A."/>
            <person name="Nagy L.G."/>
            <person name="Floudas D."/>
            <person name="Copeland A."/>
            <person name="Barry K.W."/>
            <person name="Cichocki N."/>
            <person name="Veneault-Fourrey C."/>
            <person name="LaButti K."/>
            <person name="Lindquist E.A."/>
            <person name="Lipzen A."/>
            <person name="Lundell T."/>
            <person name="Morin E."/>
            <person name="Murat C."/>
            <person name="Riley R."/>
            <person name="Ohm R."/>
            <person name="Sun H."/>
            <person name="Tunlid A."/>
            <person name="Henrissat B."/>
            <person name="Grigoriev I.V."/>
            <person name="Hibbett D.S."/>
            <person name="Martin F."/>
        </authorList>
    </citation>
    <scope>NUCLEOTIDE SEQUENCE [LARGE SCALE GENOMIC DNA]</scope>
    <source>
        <strain evidence="9 10">SS14</strain>
    </source>
</reference>
<dbReference type="AlphaFoldDB" id="A0A0C9VFN9"/>
<evidence type="ECO:0000256" key="7">
    <source>
        <dbReference type="SAM" id="MobiDB-lite"/>
    </source>
</evidence>
<proteinExistence type="predicted"/>
<keyword evidence="2" id="KW-0813">Transport</keyword>
<sequence length="865" mass="97626">MTAVVVEDNEEPPANTKLGSLKAFIVKEATFFRVHLTCFTLIPLIASGVFYACNGQFRVNYIDSLFLCYSAMTVTGLSTINLSTTTAWQQVILYLLMGIGDITVGSWIMVLIRKHYFKTECIRVEKEEREEKERQREQSFKKKLLRRSKTTFKKYKTEPVKHNNDMLDLPVIPTSPNGHAHHSMLFQSPESHRSTFSPPAGPGPVPLSGTGRLPMAISPKPFIKKNRSLPDFTVNTLNASPSPDELPLPGISSESSRSGRFWTGGNRLYSSPRTEILSLHEHEGYESPVSPGAGTITFAEQEHERSTSRRRLTTIKESVPYSRPSTILGPSTRRSKGAPFPLITTTSSTAVDHHDDSERHHYDPRYHGLGGFPGPFTIVQKLFPDAYRKVERKLTMWQVTPILPTIRHGSEKDGEKKRRLIGLGGVRGLVVKRNSFFETDELSDEELETIGGVEYRALRLLGYLVAFYFVGMQVLTYLLFAPWLSATKQYDGVFEQARLVKKPWFALFQVMGAYTGGGLSLVDEGMIPFQRAYLMIFALMFVILAGNHALPIFLRLLIWIGSKLVKPDSKTDQALTFLLQHPRRCFIYLFPSPQTWFLVVCLLLFSAIEWVAFLVLNIGLDVTQSLPVGTRIIDGLFQGLAARASGFSIVGISSLAPAVQFLYAVMMYIAVYPVAMTIRSTNVYEERSLGVFEEPEFKYDEPAPEELTGTRRERIGKYLHWHFRKQMSIDLWWLIWGVFFVCIIERGNLLDQSKKWFDIFRVLFELVSAFGGIGLSLGVPYDNFSFTGSFKPLSKLVVIIIMVRGRHRGLPLAVDRAILLPREFQLIQQEQQNQHQGEGPQQGEGQGENAHVYFEKNGNPQGVAA</sequence>
<dbReference type="PANTHER" id="PTHR31064">
    <property type="entry name" value="POTASSIUM TRANSPORT PROTEIN DDB_G0292412-RELATED"/>
    <property type="match status" value="1"/>
</dbReference>
<dbReference type="GO" id="GO:0140107">
    <property type="term" value="F:high-affinity potassium ion transmembrane transporter activity"/>
    <property type="evidence" value="ECO:0007669"/>
    <property type="project" value="TreeGrafter"/>
</dbReference>
<keyword evidence="6 8" id="KW-0472">Membrane</keyword>
<accession>A0A0C9VFN9</accession>
<feature type="transmembrane region" description="Helical" evidence="8">
    <location>
        <begin position="504"/>
        <end position="522"/>
    </location>
</feature>
<feature type="transmembrane region" description="Helical" evidence="8">
    <location>
        <begin position="91"/>
        <end position="112"/>
    </location>
</feature>
<evidence type="ECO:0000256" key="1">
    <source>
        <dbReference type="ARBA" id="ARBA00004141"/>
    </source>
</evidence>
<evidence type="ECO:0000256" key="6">
    <source>
        <dbReference type="ARBA" id="ARBA00023136"/>
    </source>
</evidence>
<feature type="region of interest" description="Disordered" evidence="7">
    <location>
        <begin position="320"/>
        <end position="343"/>
    </location>
</feature>
<protein>
    <recommendedName>
        <fullName evidence="11">Potassium transport protein</fullName>
    </recommendedName>
</protein>
<feature type="compositionally biased region" description="Low complexity" evidence="7">
    <location>
        <begin position="830"/>
        <end position="839"/>
    </location>
</feature>
<evidence type="ECO:0000256" key="4">
    <source>
        <dbReference type="ARBA" id="ARBA00022989"/>
    </source>
</evidence>
<feature type="transmembrane region" description="Helical" evidence="8">
    <location>
        <begin position="731"/>
        <end position="750"/>
    </location>
</feature>
<evidence type="ECO:0000256" key="5">
    <source>
        <dbReference type="ARBA" id="ARBA00023065"/>
    </source>
</evidence>
<feature type="region of interest" description="Disordered" evidence="7">
    <location>
        <begin position="830"/>
        <end position="865"/>
    </location>
</feature>
<evidence type="ECO:0000313" key="9">
    <source>
        <dbReference type="EMBL" id="KIJ40257.1"/>
    </source>
</evidence>
<comment type="subcellular location">
    <subcellularLocation>
        <location evidence="1">Membrane</location>
        <topology evidence="1">Multi-pass membrane protein</topology>
    </subcellularLocation>
</comment>
<evidence type="ECO:0000256" key="2">
    <source>
        <dbReference type="ARBA" id="ARBA00022448"/>
    </source>
</evidence>
<keyword evidence="5" id="KW-0406">Ion transport</keyword>
<dbReference type="GO" id="GO:1990573">
    <property type="term" value="P:potassium ion import across plasma membrane"/>
    <property type="evidence" value="ECO:0007669"/>
    <property type="project" value="TreeGrafter"/>
</dbReference>
<dbReference type="PANTHER" id="PTHR31064:SF30">
    <property type="entry name" value="HIGH-AFFINITY POTASSIUM TRANSPORT PROTEIN-RELATED"/>
    <property type="match status" value="1"/>
</dbReference>
<dbReference type="Proteomes" id="UP000054279">
    <property type="component" value="Unassembled WGS sequence"/>
</dbReference>
<feature type="transmembrane region" description="Helical" evidence="8">
    <location>
        <begin position="65"/>
        <end position="85"/>
    </location>
</feature>
<evidence type="ECO:0000313" key="10">
    <source>
        <dbReference type="Proteomes" id="UP000054279"/>
    </source>
</evidence>
<keyword evidence="3 8" id="KW-0812">Transmembrane</keyword>
<feature type="transmembrane region" description="Helical" evidence="8">
    <location>
        <begin position="658"/>
        <end position="678"/>
    </location>
</feature>
<dbReference type="GO" id="GO:0005886">
    <property type="term" value="C:plasma membrane"/>
    <property type="evidence" value="ECO:0007669"/>
    <property type="project" value="TreeGrafter"/>
</dbReference>
<dbReference type="OrthoDB" id="9999863at2759"/>
<feature type="transmembrane region" description="Helical" evidence="8">
    <location>
        <begin position="596"/>
        <end position="620"/>
    </location>
</feature>
<feature type="transmembrane region" description="Helical" evidence="8">
    <location>
        <begin position="534"/>
        <end position="560"/>
    </location>
</feature>
<evidence type="ECO:0000256" key="3">
    <source>
        <dbReference type="ARBA" id="ARBA00022692"/>
    </source>
</evidence>
<feature type="transmembrane region" description="Helical" evidence="8">
    <location>
        <begin position="31"/>
        <end position="53"/>
    </location>
</feature>
<feature type="transmembrane region" description="Helical" evidence="8">
    <location>
        <begin position="762"/>
        <end position="781"/>
    </location>
</feature>
<organism evidence="9 10">
    <name type="scientific">Sphaerobolus stellatus (strain SS14)</name>
    <dbReference type="NCBI Taxonomy" id="990650"/>
    <lineage>
        <taxon>Eukaryota</taxon>
        <taxon>Fungi</taxon>
        <taxon>Dikarya</taxon>
        <taxon>Basidiomycota</taxon>
        <taxon>Agaricomycotina</taxon>
        <taxon>Agaricomycetes</taxon>
        <taxon>Phallomycetidae</taxon>
        <taxon>Geastrales</taxon>
        <taxon>Sphaerobolaceae</taxon>
        <taxon>Sphaerobolus</taxon>
    </lineage>
</organism>
<evidence type="ECO:0000256" key="8">
    <source>
        <dbReference type="SAM" id="Phobius"/>
    </source>
</evidence>
<feature type="compositionally biased region" description="Polar residues" evidence="7">
    <location>
        <begin position="185"/>
        <end position="197"/>
    </location>
</feature>
<dbReference type="HOGENOM" id="CLU_005947_3_0_1"/>
<name>A0A0C9VFN9_SPHS4</name>
<dbReference type="InterPro" id="IPR003445">
    <property type="entry name" value="Cat_transpt"/>
</dbReference>
<keyword evidence="10" id="KW-1185">Reference proteome</keyword>
<feature type="transmembrane region" description="Helical" evidence="8">
    <location>
        <begin position="460"/>
        <end position="484"/>
    </location>
</feature>
<dbReference type="InterPro" id="IPR051143">
    <property type="entry name" value="TrkH_K-transport"/>
</dbReference>
<feature type="region of interest" description="Disordered" evidence="7">
    <location>
        <begin position="178"/>
        <end position="213"/>
    </location>
</feature>
<dbReference type="EMBL" id="KN837145">
    <property type="protein sequence ID" value="KIJ40257.1"/>
    <property type="molecule type" value="Genomic_DNA"/>
</dbReference>
<dbReference type="GO" id="GO:0030007">
    <property type="term" value="P:intracellular potassium ion homeostasis"/>
    <property type="evidence" value="ECO:0007669"/>
    <property type="project" value="TreeGrafter"/>
</dbReference>
<keyword evidence="4 8" id="KW-1133">Transmembrane helix</keyword>
<gene>
    <name evidence="9" type="ORF">M422DRAFT_32310</name>
</gene>
<evidence type="ECO:0008006" key="11">
    <source>
        <dbReference type="Google" id="ProtNLM"/>
    </source>
</evidence>
<dbReference type="Pfam" id="PF02386">
    <property type="entry name" value="TrkH"/>
    <property type="match status" value="1"/>
</dbReference>